<dbReference type="InterPro" id="IPR005745">
    <property type="entry name" value="Ribosomal_uL14_bac-type"/>
</dbReference>
<reference evidence="6 7" key="1">
    <citation type="journal article" date="2012" name="Mol. Biol. Evol.">
        <title>Genome reduction and co-evolution between the primary and secondary bacterial symbionts of psyllids.</title>
        <authorList>
            <person name="Sloan D.B."/>
            <person name="Moran N.A."/>
        </authorList>
    </citation>
    <scope>NUCLEOTIDE SEQUENCE [LARGE SCALE GENOMIC DNA]</scope>
    <source>
        <strain evidence="6 7">PC</strain>
    </source>
</reference>
<dbReference type="NCBIfam" id="TIGR01067">
    <property type="entry name" value="rplN_bact"/>
    <property type="match status" value="1"/>
</dbReference>
<comment type="subunit">
    <text evidence="3">Part of the 50S ribosomal subunit. Forms a cluster with proteins L3 and L19. In the 70S ribosome, L14 and L19 interact and together make contacts with the 16S rRNA in bridges B5 and B8.</text>
</comment>
<dbReference type="HAMAP" id="MF_01367">
    <property type="entry name" value="Ribosomal_uL14"/>
    <property type="match status" value="1"/>
</dbReference>
<evidence type="ECO:0000256" key="5">
    <source>
        <dbReference type="RuleBase" id="RU003950"/>
    </source>
</evidence>
<dbReference type="STRING" id="1202540.A357_0175"/>
<dbReference type="HOGENOM" id="CLU_095071_2_1_6"/>
<evidence type="ECO:0000256" key="3">
    <source>
        <dbReference type="HAMAP-Rule" id="MF_01367"/>
    </source>
</evidence>
<dbReference type="PANTHER" id="PTHR11761">
    <property type="entry name" value="50S/60S RIBOSOMAL PROTEIN L14/L23"/>
    <property type="match status" value="1"/>
</dbReference>
<sequence>MIQEQTYLQVADNSGGKIVKCIKVLHGTNKKIANIGEIIKVVVKTSNYNSKIKKSQVLKAMIIRSKTGIKRIDGTIIKFNDNSVILLNNNEQIIATRVFGIILKELKNEKFTKLISLSNYII</sequence>
<dbReference type="InterPro" id="IPR000218">
    <property type="entry name" value="Ribosomal_uL14"/>
</dbReference>
<dbReference type="GO" id="GO:0022625">
    <property type="term" value="C:cytosolic large ribosomal subunit"/>
    <property type="evidence" value="ECO:0007669"/>
    <property type="project" value="TreeGrafter"/>
</dbReference>
<dbReference type="CDD" id="cd00337">
    <property type="entry name" value="Ribosomal_uL14"/>
    <property type="match status" value="1"/>
</dbReference>
<evidence type="ECO:0000256" key="1">
    <source>
        <dbReference type="ARBA" id="ARBA00022980"/>
    </source>
</evidence>
<keyword evidence="2 3" id="KW-0687">Ribonucleoprotein</keyword>
<comment type="function">
    <text evidence="3 5">Binds to 23S rRNA. Forms part of two intersubunit bridges in the 70S ribosome.</text>
</comment>
<organism evidence="6 7">
    <name type="scientific">Candidatus Carsonella ruddii PC isolate NHV</name>
    <dbReference type="NCBI Taxonomy" id="1202540"/>
    <lineage>
        <taxon>Bacteria</taxon>
        <taxon>Pseudomonadati</taxon>
        <taxon>Pseudomonadota</taxon>
        <taxon>Gammaproteobacteria</taxon>
        <taxon>Oceanospirillales</taxon>
        <taxon>Halomonadaceae</taxon>
        <taxon>Zymobacter group</taxon>
        <taxon>Candidatus Carsonella</taxon>
    </lineage>
</organism>
<dbReference type="OrthoDB" id="9806379at2"/>
<dbReference type="Gene3D" id="2.40.150.20">
    <property type="entry name" value="Ribosomal protein L14"/>
    <property type="match status" value="1"/>
</dbReference>
<proteinExistence type="inferred from homology"/>
<dbReference type="PATRIC" id="fig|1202540.3.peg.145"/>
<keyword evidence="3 5" id="KW-0694">RNA-binding</keyword>
<evidence type="ECO:0000256" key="2">
    <source>
        <dbReference type="ARBA" id="ARBA00023274"/>
    </source>
</evidence>
<dbReference type="GO" id="GO:0070180">
    <property type="term" value="F:large ribosomal subunit rRNA binding"/>
    <property type="evidence" value="ECO:0007669"/>
    <property type="project" value="TreeGrafter"/>
</dbReference>
<comment type="similarity">
    <text evidence="3 4">Belongs to the universal ribosomal protein uL14 family.</text>
</comment>
<evidence type="ECO:0000256" key="4">
    <source>
        <dbReference type="RuleBase" id="RU003949"/>
    </source>
</evidence>
<dbReference type="GO" id="GO:0003735">
    <property type="term" value="F:structural constituent of ribosome"/>
    <property type="evidence" value="ECO:0007669"/>
    <property type="project" value="InterPro"/>
</dbReference>
<protein>
    <recommendedName>
        <fullName evidence="3">Large ribosomal subunit protein uL14</fullName>
    </recommendedName>
</protein>
<dbReference type="GO" id="GO:0006412">
    <property type="term" value="P:translation"/>
    <property type="evidence" value="ECO:0007669"/>
    <property type="project" value="UniProtKB-UniRule"/>
</dbReference>
<dbReference type="EMBL" id="CP003545">
    <property type="protein sequence ID" value="AFP84374.1"/>
    <property type="molecule type" value="Genomic_DNA"/>
</dbReference>
<dbReference type="Pfam" id="PF00238">
    <property type="entry name" value="Ribosomal_L14"/>
    <property type="match status" value="1"/>
</dbReference>
<dbReference type="AlphaFoldDB" id="J3Z2H5"/>
<name>J3Z2H5_CARRU</name>
<dbReference type="RefSeq" id="WP_014887673.1">
    <property type="nucleotide sequence ID" value="NC_018418.1"/>
</dbReference>
<keyword evidence="3 5" id="KW-0699">rRNA-binding</keyword>
<accession>J3Z2H5</accession>
<dbReference type="PANTHER" id="PTHR11761:SF3">
    <property type="entry name" value="LARGE RIBOSOMAL SUBUNIT PROTEIN UL14M"/>
    <property type="match status" value="1"/>
</dbReference>
<evidence type="ECO:0000313" key="6">
    <source>
        <dbReference type="EMBL" id="AFP84374.1"/>
    </source>
</evidence>
<gene>
    <name evidence="3 6" type="primary">rplN</name>
    <name evidence="6" type="ORF">A357_0175</name>
</gene>
<evidence type="ECO:0000313" key="7">
    <source>
        <dbReference type="Proteomes" id="UP000003935"/>
    </source>
</evidence>
<dbReference type="InterPro" id="IPR036853">
    <property type="entry name" value="Ribosomal_uL14_sf"/>
</dbReference>
<dbReference type="SUPFAM" id="SSF50193">
    <property type="entry name" value="Ribosomal protein L14"/>
    <property type="match status" value="1"/>
</dbReference>
<dbReference type="KEGG" id="crv:A357_0175"/>
<dbReference type="Proteomes" id="UP000003935">
    <property type="component" value="Chromosome"/>
</dbReference>
<dbReference type="SMART" id="SM01374">
    <property type="entry name" value="Ribosomal_L14"/>
    <property type="match status" value="1"/>
</dbReference>
<keyword evidence="1 3" id="KW-0689">Ribosomal protein</keyword>